<organism evidence="1">
    <name type="scientific">marine sediment metagenome</name>
    <dbReference type="NCBI Taxonomy" id="412755"/>
    <lineage>
        <taxon>unclassified sequences</taxon>
        <taxon>metagenomes</taxon>
        <taxon>ecological metagenomes</taxon>
    </lineage>
</organism>
<gene>
    <name evidence="1" type="ORF">S01H4_44130</name>
</gene>
<accession>X1E5U1</accession>
<evidence type="ECO:0000313" key="1">
    <source>
        <dbReference type="EMBL" id="GAH04003.1"/>
    </source>
</evidence>
<proteinExistence type="predicted"/>
<comment type="caution">
    <text evidence="1">The sequence shown here is derived from an EMBL/GenBank/DDBJ whole genome shotgun (WGS) entry which is preliminary data.</text>
</comment>
<reference evidence="1" key="1">
    <citation type="journal article" date="2014" name="Front. Microbiol.">
        <title>High frequency of phylogenetically diverse reductive dehalogenase-homologous genes in deep subseafloor sedimentary metagenomes.</title>
        <authorList>
            <person name="Kawai M."/>
            <person name="Futagami T."/>
            <person name="Toyoda A."/>
            <person name="Takaki Y."/>
            <person name="Nishi S."/>
            <person name="Hori S."/>
            <person name="Arai W."/>
            <person name="Tsubouchi T."/>
            <person name="Morono Y."/>
            <person name="Uchiyama I."/>
            <person name="Ito T."/>
            <person name="Fujiyama A."/>
            <person name="Inagaki F."/>
            <person name="Takami H."/>
        </authorList>
    </citation>
    <scope>NUCLEOTIDE SEQUENCE</scope>
    <source>
        <strain evidence="1">Expedition CK06-06</strain>
    </source>
</reference>
<protein>
    <submittedName>
        <fullName evidence="1">Uncharacterized protein</fullName>
    </submittedName>
</protein>
<feature type="non-terminal residue" evidence="1">
    <location>
        <position position="35"/>
    </location>
</feature>
<sequence>MEKGPSAFDFVAFRVPQLAEDGSPPFHNGPKKGRM</sequence>
<dbReference type="EMBL" id="BART01024428">
    <property type="protein sequence ID" value="GAH04003.1"/>
    <property type="molecule type" value="Genomic_DNA"/>
</dbReference>
<name>X1E5U1_9ZZZZ</name>
<dbReference type="AlphaFoldDB" id="X1E5U1"/>